<dbReference type="EC" id="2.4.99.28" evidence="11"/>
<comment type="caution">
    <text evidence="15">The sequence shown here is derived from an EMBL/GenBank/DDBJ whole genome shotgun (WGS) entry which is preliminary data.</text>
</comment>
<dbReference type="Pfam" id="PF00912">
    <property type="entry name" value="Transgly"/>
    <property type="match status" value="1"/>
</dbReference>
<sequence length="231" mass="26714">MRKIKKIIVLILIIVFSYNIYFLNFSNNNFSMQDDLIEKLSSNMPNYTRIDKIPEYLKNATIAVEDRRFYTHGGFDIRSIGRAAVVNLKEGEIKEGGSTITQQLAKNLFLTNEKSYIRKIKELGLALKIEDKYSKDEILEMYLNVVYYGANSYGVAEASKKYFNKEVWKLSLGECAMLAGLTQAPSSYEPSKYYTKAKKRQEIVLKSMYRYGSIDEKLMEEGIKETIDIYN</sequence>
<dbReference type="Proteomes" id="UP000726170">
    <property type="component" value="Unassembled WGS sequence"/>
</dbReference>
<protein>
    <recommendedName>
        <fullName evidence="11">peptidoglycan glycosyltransferase</fullName>
        <ecNumber evidence="11">2.4.99.28</ecNumber>
    </recommendedName>
</protein>
<evidence type="ECO:0000313" key="15">
    <source>
        <dbReference type="EMBL" id="MBU5483140.1"/>
    </source>
</evidence>
<keyword evidence="7" id="KW-0573">Peptidoglycan synthesis</keyword>
<name>A0ABS6EDQ0_9CLOT</name>
<dbReference type="PANTHER" id="PTHR32282">
    <property type="entry name" value="BINDING PROTEIN TRANSPEPTIDASE, PUTATIVE-RELATED"/>
    <property type="match status" value="1"/>
</dbReference>
<keyword evidence="4" id="KW-0808">Transferase</keyword>
<keyword evidence="5 13" id="KW-0812">Transmembrane</keyword>
<evidence type="ECO:0000256" key="11">
    <source>
        <dbReference type="ARBA" id="ARBA00044770"/>
    </source>
</evidence>
<evidence type="ECO:0000259" key="14">
    <source>
        <dbReference type="Pfam" id="PF00912"/>
    </source>
</evidence>
<organism evidence="15 16">
    <name type="scientific">Clostridium mobile</name>
    <dbReference type="NCBI Taxonomy" id="2841512"/>
    <lineage>
        <taxon>Bacteria</taxon>
        <taxon>Bacillati</taxon>
        <taxon>Bacillota</taxon>
        <taxon>Clostridia</taxon>
        <taxon>Eubacteriales</taxon>
        <taxon>Clostridiaceae</taxon>
        <taxon>Clostridium</taxon>
    </lineage>
</organism>
<evidence type="ECO:0000313" key="16">
    <source>
        <dbReference type="Proteomes" id="UP000726170"/>
    </source>
</evidence>
<evidence type="ECO:0000256" key="12">
    <source>
        <dbReference type="ARBA" id="ARBA00049902"/>
    </source>
</evidence>
<evidence type="ECO:0000256" key="8">
    <source>
        <dbReference type="ARBA" id="ARBA00022989"/>
    </source>
</evidence>
<keyword evidence="10" id="KW-0961">Cell wall biogenesis/degradation</keyword>
<keyword evidence="8 13" id="KW-1133">Transmembrane helix</keyword>
<feature type="transmembrane region" description="Helical" evidence="13">
    <location>
        <begin position="7"/>
        <end position="25"/>
    </location>
</feature>
<evidence type="ECO:0000256" key="3">
    <source>
        <dbReference type="ARBA" id="ARBA00022676"/>
    </source>
</evidence>
<feature type="domain" description="Glycosyl transferase family 51" evidence="14">
    <location>
        <begin position="36"/>
        <end position="208"/>
    </location>
</feature>
<dbReference type="RefSeq" id="WP_216437542.1">
    <property type="nucleotide sequence ID" value="NZ_JAHLQF010000001.1"/>
</dbReference>
<evidence type="ECO:0000256" key="13">
    <source>
        <dbReference type="SAM" id="Phobius"/>
    </source>
</evidence>
<accession>A0ABS6EDQ0</accession>
<evidence type="ECO:0000256" key="10">
    <source>
        <dbReference type="ARBA" id="ARBA00023316"/>
    </source>
</evidence>
<proteinExistence type="predicted"/>
<evidence type="ECO:0000256" key="5">
    <source>
        <dbReference type="ARBA" id="ARBA00022692"/>
    </source>
</evidence>
<keyword evidence="6" id="KW-0133">Cell shape</keyword>
<evidence type="ECO:0000256" key="9">
    <source>
        <dbReference type="ARBA" id="ARBA00023136"/>
    </source>
</evidence>
<evidence type="ECO:0000256" key="6">
    <source>
        <dbReference type="ARBA" id="ARBA00022960"/>
    </source>
</evidence>
<keyword evidence="3" id="KW-0328">Glycosyltransferase</keyword>
<dbReference type="InterPro" id="IPR050396">
    <property type="entry name" value="Glycosyltr_51/Transpeptidase"/>
</dbReference>
<evidence type="ECO:0000256" key="7">
    <source>
        <dbReference type="ARBA" id="ARBA00022984"/>
    </source>
</evidence>
<gene>
    <name evidence="15" type="ORF">KQI86_02300</name>
</gene>
<keyword evidence="16" id="KW-1185">Reference proteome</keyword>
<keyword evidence="2" id="KW-1003">Cell membrane</keyword>
<comment type="catalytic activity">
    <reaction evidence="12">
        <text>[GlcNAc-(1-&gt;4)-Mur2Ac(oyl-L-Ala-gamma-D-Glu-L-Lys-D-Ala-D-Ala)](n)-di-trans,octa-cis-undecaprenyl diphosphate + beta-D-GlcNAc-(1-&gt;4)-Mur2Ac(oyl-L-Ala-gamma-D-Glu-L-Lys-D-Ala-D-Ala)-di-trans,octa-cis-undecaprenyl diphosphate = [GlcNAc-(1-&gt;4)-Mur2Ac(oyl-L-Ala-gamma-D-Glu-L-Lys-D-Ala-D-Ala)](n+1)-di-trans,octa-cis-undecaprenyl diphosphate + di-trans,octa-cis-undecaprenyl diphosphate + H(+)</text>
        <dbReference type="Rhea" id="RHEA:23708"/>
        <dbReference type="Rhea" id="RHEA-COMP:9602"/>
        <dbReference type="Rhea" id="RHEA-COMP:9603"/>
        <dbReference type="ChEBI" id="CHEBI:15378"/>
        <dbReference type="ChEBI" id="CHEBI:58405"/>
        <dbReference type="ChEBI" id="CHEBI:60033"/>
        <dbReference type="ChEBI" id="CHEBI:78435"/>
        <dbReference type="EC" id="2.4.99.28"/>
    </reaction>
</comment>
<reference evidence="15 16" key="1">
    <citation type="submission" date="2021-06" db="EMBL/GenBank/DDBJ databases">
        <authorList>
            <person name="Sun Q."/>
            <person name="Li D."/>
        </authorList>
    </citation>
    <scope>NUCLEOTIDE SEQUENCE [LARGE SCALE GENOMIC DNA]</scope>
    <source>
        <strain evidence="15 16">MSJ-11</strain>
    </source>
</reference>
<evidence type="ECO:0000256" key="4">
    <source>
        <dbReference type="ARBA" id="ARBA00022679"/>
    </source>
</evidence>
<keyword evidence="9 13" id="KW-0472">Membrane</keyword>
<comment type="subcellular location">
    <subcellularLocation>
        <location evidence="1">Membrane</location>
    </subcellularLocation>
</comment>
<dbReference type="InterPro" id="IPR001264">
    <property type="entry name" value="Glyco_trans_51"/>
</dbReference>
<dbReference type="PANTHER" id="PTHR32282:SF11">
    <property type="entry name" value="PENICILLIN-BINDING PROTEIN 1B"/>
    <property type="match status" value="1"/>
</dbReference>
<dbReference type="EMBL" id="JAHLQF010000001">
    <property type="protein sequence ID" value="MBU5483140.1"/>
    <property type="molecule type" value="Genomic_DNA"/>
</dbReference>
<evidence type="ECO:0000256" key="1">
    <source>
        <dbReference type="ARBA" id="ARBA00004370"/>
    </source>
</evidence>
<evidence type="ECO:0000256" key="2">
    <source>
        <dbReference type="ARBA" id="ARBA00022475"/>
    </source>
</evidence>